<feature type="transmembrane region" description="Helical" evidence="6">
    <location>
        <begin position="12"/>
        <end position="38"/>
    </location>
</feature>
<feature type="transmembrane region" description="Helical" evidence="6">
    <location>
        <begin position="45"/>
        <end position="67"/>
    </location>
</feature>
<dbReference type="AlphaFoldDB" id="A0A3B0Y197"/>
<proteinExistence type="predicted"/>
<keyword evidence="4 6" id="KW-1133">Transmembrane helix</keyword>
<dbReference type="InterPro" id="IPR051311">
    <property type="entry name" value="DedA_domain"/>
</dbReference>
<feature type="transmembrane region" description="Helical" evidence="6">
    <location>
        <begin position="102"/>
        <end position="121"/>
    </location>
</feature>
<reference evidence="8" key="1">
    <citation type="submission" date="2018-06" db="EMBL/GenBank/DDBJ databases">
        <authorList>
            <person name="Zhirakovskaya E."/>
        </authorList>
    </citation>
    <scope>NUCLEOTIDE SEQUENCE</scope>
</reference>
<feature type="domain" description="VTT" evidence="7">
    <location>
        <begin position="37"/>
        <end position="147"/>
    </location>
</feature>
<name>A0A3B0Y197_9ZZZZ</name>
<organism evidence="8">
    <name type="scientific">hydrothermal vent metagenome</name>
    <dbReference type="NCBI Taxonomy" id="652676"/>
    <lineage>
        <taxon>unclassified sequences</taxon>
        <taxon>metagenomes</taxon>
        <taxon>ecological metagenomes</taxon>
    </lineage>
</organism>
<dbReference type="PANTHER" id="PTHR42709">
    <property type="entry name" value="ALKALINE PHOSPHATASE LIKE PROTEIN"/>
    <property type="match status" value="1"/>
</dbReference>
<evidence type="ECO:0000256" key="3">
    <source>
        <dbReference type="ARBA" id="ARBA00022692"/>
    </source>
</evidence>
<sequence>MTDYLLSISIQPVWLFIAIILVSYLLEDLAIISAALLATEQMISVPLAFSAILIGIISGDLGLYAMGHFARQNKWLMRKVEGSNPDNRYYHLTTDNLFKNILFVRFVPGLRFIFYTACGLLRVRLMHYLSAVSLSTLIWVSFVFISIYLPGSSEWAENSPVKWLLIPLAMLMLYFFNRHAMQNTKRI</sequence>
<keyword evidence="5 6" id="KW-0472">Membrane</keyword>
<dbReference type="GO" id="GO:0005886">
    <property type="term" value="C:plasma membrane"/>
    <property type="evidence" value="ECO:0007669"/>
    <property type="project" value="UniProtKB-SubCell"/>
</dbReference>
<keyword evidence="2" id="KW-1003">Cell membrane</keyword>
<dbReference type="EMBL" id="UOFI01000189">
    <property type="protein sequence ID" value="VAW70193.1"/>
    <property type="molecule type" value="Genomic_DNA"/>
</dbReference>
<feature type="transmembrane region" description="Helical" evidence="6">
    <location>
        <begin position="128"/>
        <end position="149"/>
    </location>
</feature>
<evidence type="ECO:0000256" key="6">
    <source>
        <dbReference type="SAM" id="Phobius"/>
    </source>
</evidence>
<dbReference type="PANTHER" id="PTHR42709:SF6">
    <property type="entry name" value="UNDECAPRENYL PHOSPHATE TRANSPORTER A"/>
    <property type="match status" value="1"/>
</dbReference>
<evidence type="ECO:0000313" key="8">
    <source>
        <dbReference type="EMBL" id="VAW70193.1"/>
    </source>
</evidence>
<dbReference type="Pfam" id="PF09335">
    <property type="entry name" value="VTT_dom"/>
    <property type="match status" value="1"/>
</dbReference>
<evidence type="ECO:0000256" key="2">
    <source>
        <dbReference type="ARBA" id="ARBA00022475"/>
    </source>
</evidence>
<accession>A0A3B0Y197</accession>
<evidence type="ECO:0000259" key="7">
    <source>
        <dbReference type="Pfam" id="PF09335"/>
    </source>
</evidence>
<evidence type="ECO:0000256" key="4">
    <source>
        <dbReference type="ARBA" id="ARBA00022989"/>
    </source>
</evidence>
<gene>
    <name evidence="8" type="ORF">MNBD_GAMMA09-2012</name>
</gene>
<dbReference type="InterPro" id="IPR032816">
    <property type="entry name" value="VTT_dom"/>
</dbReference>
<protein>
    <recommendedName>
        <fullName evidence="7">VTT domain-containing protein</fullName>
    </recommendedName>
</protein>
<evidence type="ECO:0000256" key="1">
    <source>
        <dbReference type="ARBA" id="ARBA00004651"/>
    </source>
</evidence>
<comment type="subcellular location">
    <subcellularLocation>
        <location evidence="1">Cell membrane</location>
        <topology evidence="1">Multi-pass membrane protein</topology>
    </subcellularLocation>
</comment>
<feature type="transmembrane region" description="Helical" evidence="6">
    <location>
        <begin position="161"/>
        <end position="177"/>
    </location>
</feature>
<keyword evidence="3 6" id="KW-0812">Transmembrane</keyword>
<evidence type="ECO:0000256" key="5">
    <source>
        <dbReference type="ARBA" id="ARBA00023136"/>
    </source>
</evidence>